<dbReference type="GO" id="GO:0003724">
    <property type="term" value="F:RNA helicase activity"/>
    <property type="evidence" value="ECO:0007669"/>
    <property type="project" value="InterPro"/>
</dbReference>
<feature type="region of interest" description="Disordered" evidence="11">
    <location>
        <begin position="1"/>
        <end position="98"/>
    </location>
</feature>
<dbReference type="CDD" id="cd17955">
    <property type="entry name" value="DEADc_DDX49"/>
    <property type="match status" value="1"/>
</dbReference>
<dbReference type="InterPro" id="IPR014001">
    <property type="entry name" value="Helicase_ATP-bd"/>
</dbReference>
<feature type="compositionally biased region" description="Polar residues" evidence="11">
    <location>
        <begin position="66"/>
        <end position="88"/>
    </location>
</feature>
<dbReference type="EMBL" id="CAJMXA010003889">
    <property type="protein sequence ID" value="CAE6523263.1"/>
    <property type="molecule type" value="Genomic_DNA"/>
</dbReference>
<dbReference type="Proteomes" id="UP000663853">
    <property type="component" value="Unassembled WGS sequence"/>
</dbReference>
<keyword evidence="5 10" id="KW-0347">Helicase</keyword>
<dbReference type="SMART" id="SM00487">
    <property type="entry name" value="DEXDc"/>
    <property type="match status" value="1"/>
</dbReference>
<accession>A0A8H3HK19</accession>
<dbReference type="GO" id="GO:0005829">
    <property type="term" value="C:cytosol"/>
    <property type="evidence" value="ECO:0007669"/>
    <property type="project" value="TreeGrafter"/>
</dbReference>
<keyword evidence="2" id="KW-0690">Ribosome biogenesis</keyword>
<dbReference type="PROSITE" id="PS00039">
    <property type="entry name" value="DEAD_ATP_HELICASE"/>
    <property type="match status" value="1"/>
</dbReference>
<dbReference type="InterPro" id="IPR001650">
    <property type="entry name" value="Helicase_C-like"/>
</dbReference>
<evidence type="ECO:0000313" key="15">
    <source>
        <dbReference type="EMBL" id="CAE6523263.1"/>
    </source>
</evidence>
<dbReference type="InterPro" id="IPR000629">
    <property type="entry name" value="RNA-helicase_DEAD-box_CS"/>
</dbReference>
<dbReference type="AlphaFoldDB" id="A0A8H3HK19"/>
<evidence type="ECO:0000259" key="12">
    <source>
        <dbReference type="PROSITE" id="PS51192"/>
    </source>
</evidence>
<evidence type="ECO:0000256" key="1">
    <source>
        <dbReference type="ARBA" id="ARBA00004123"/>
    </source>
</evidence>
<comment type="caution">
    <text evidence="15">The sequence shown here is derived from an EMBL/GenBank/DDBJ whole genome shotgun (WGS) entry which is preliminary data.</text>
</comment>
<dbReference type="PROSITE" id="PS51194">
    <property type="entry name" value="HELICASE_CTER"/>
    <property type="match status" value="1"/>
</dbReference>
<keyword evidence="6 10" id="KW-0067">ATP-binding</keyword>
<comment type="subcellular location">
    <subcellularLocation>
        <location evidence="1">Nucleus</location>
    </subcellularLocation>
</comment>
<evidence type="ECO:0000256" key="9">
    <source>
        <dbReference type="PROSITE-ProRule" id="PRU00552"/>
    </source>
</evidence>
<evidence type="ECO:0000256" key="6">
    <source>
        <dbReference type="ARBA" id="ARBA00022840"/>
    </source>
</evidence>
<evidence type="ECO:0000259" key="13">
    <source>
        <dbReference type="PROSITE" id="PS51194"/>
    </source>
</evidence>
<keyword evidence="8" id="KW-0539">Nucleus</keyword>
<dbReference type="PROSITE" id="PS51192">
    <property type="entry name" value="HELICASE_ATP_BIND_1"/>
    <property type="match status" value="1"/>
</dbReference>
<sequence>MSTLLDEGRRLKRRRLSESSEDGSEELSYHDDSSGNSGSDADLNSAARNAKLPVDDDLSESESETPKLQFNFETAPNRITKTTRAQPTRQPPAPKDVTFASLGVKPSLVASLDAMSIRKPTPVQIGCLPSIISGRDCIGNAKTGSGKTMAFAIPILQKLSEDPYGIYALVLTPTRELAFQISEQFVVLGGSLNLRTAVIVGGMDMMEQALELGRRPHVVVATPGRLVDHMDSNGDEWSLSRLKFLNKVLDEADRLLTDTFAEDLAKILSKTPKERQTCLFTATWTPAVENLANATPQPGKQKPFVYRMTDSVETVGTLKQHYLLVPSHVREPYLFYALCNPPESIAHMRVAAPEPPKPSRKPKKVNKAFRAPKIDEDAVKQPPPTIIFVSKPRTAAYLAKLLQTLGIRATALHSRLKQRERLNSLNLFRSRVVPVLISTDVGARGLDIADVALVVNWDFPSAPEEYTHRVGRTARAGRNGMAISFVTERDEEKIQKVEARIGTTLTELNLPEDKVLEGLNAVSTAKRIANMELHDSEFGKREEIHAKKAAKLAK</sequence>
<feature type="domain" description="Helicase ATP-binding" evidence="12">
    <location>
        <begin position="128"/>
        <end position="302"/>
    </location>
</feature>
<evidence type="ECO:0000256" key="10">
    <source>
        <dbReference type="RuleBase" id="RU000492"/>
    </source>
</evidence>
<dbReference type="GO" id="GO:0003723">
    <property type="term" value="F:RNA binding"/>
    <property type="evidence" value="ECO:0007669"/>
    <property type="project" value="UniProtKB-KW"/>
</dbReference>
<dbReference type="GO" id="GO:0005524">
    <property type="term" value="F:ATP binding"/>
    <property type="evidence" value="ECO:0007669"/>
    <property type="project" value="UniProtKB-KW"/>
</dbReference>
<evidence type="ECO:0000256" key="7">
    <source>
        <dbReference type="ARBA" id="ARBA00022884"/>
    </source>
</evidence>
<dbReference type="CDD" id="cd18787">
    <property type="entry name" value="SF2_C_DEAD"/>
    <property type="match status" value="1"/>
</dbReference>
<keyword evidence="7" id="KW-0694">RNA-binding</keyword>
<evidence type="ECO:0000256" key="11">
    <source>
        <dbReference type="SAM" id="MobiDB-lite"/>
    </source>
</evidence>
<dbReference type="InterPro" id="IPR014014">
    <property type="entry name" value="RNA_helicase_DEAD_Q_motif"/>
</dbReference>
<keyword evidence="4 10" id="KW-0378">Hydrolase</keyword>
<reference evidence="15" key="1">
    <citation type="submission" date="2021-01" db="EMBL/GenBank/DDBJ databases">
        <authorList>
            <person name="Kaushik A."/>
        </authorList>
    </citation>
    <scope>NUCLEOTIDE SEQUENCE</scope>
    <source>
        <strain evidence="15">AG6-10EEA</strain>
    </source>
</reference>
<dbReference type="InterPro" id="IPR027417">
    <property type="entry name" value="P-loop_NTPase"/>
</dbReference>
<dbReference type="Pfam" id="PF00271">
    <property type="entry name" value="Helicase_C"/>
    <property type="match status" value="1"/>
</dbReference>
<evidence type="ECO:0000256" key="2">
    <source>
        <dbReference type="ARBA" id="ARBA00022517"/>
    </source>
</evidence>
<evidence type="ECO:0000256" key="8">
    <source>
        <dbReference type="ARBA" id="ARBA00023242"/>
    </source>
</evidence>
<dbReference type="SUPFAM" id="SSF52540">
    <property type="entry name" value="P-loop containing nucleoside triphosphate hydrolases"/>
    <property type="match status" value="1"/>
</dbReference>
<evidence type="ECO:0000313" key="16">
    <source>
        <dbReference type="Proteomes" id="UP000663853"/>
    </source>
</evidence>
<dbReference type="InterPro" id="IPR050079">
    <property type="entry name" value="DEAD_box_RNA_helicase"/>
</dbReference>
<dbReference type="GO" id="GO:0042254">
    <property type="term" value="P:ribosome biogenesis"/>
    <property type="evidence" value="ECO:0007669"/>
    <property type="project" value="UniProtKB-KW"/>
</dbReference>
<dbReference type="GO" id="GO:0016787">
    <property type="term" value="F:hydrolase activity"/>
    <property type="evidence" value="ECO:0007669"/>
    <property type="project" value="UniProtKB-KW"/>
</dbReference>
<dbReference type="Gene3D" id="3.40.50.300">
    <property type="entry name" value="P-loop containing nucleotide triphosphate hydrolases"/>
    <property type="match status" value="2"/>
</dbReference>
<feature type="short sequence motif" description="Q motif" evidence="9">
    <location>
        <begin position="97"/>
        <end position="125"/>
    </location>
</feature>
<evidence type="ECO:0000256" key="3">
    <source>
        <dbReference type="ARBA" id="ARBA00022741"/>
    </source>
</evidence>
<dbReference type="SMART" id="SM00490">
    <property type="entry name" value="HELICc"/>
    <property type="match status" value="1"/>
</dbReference>
<evidence type="ECO:0000259" key="14">
    <source>
        <dbReference type="PROSITE" id="PS51195"/>
    </source>
</evidence>
<evidence type="ECO:0000256" key="4">
    <source>
        <dbReference type="ARBA" id="ARBA00022801"/>
    </source>
</evidence>
<feature type="domain" description="DEAD-box RNA helicase Q" evidence="14">
    <location>
        <begin position="97"/>
        <end position="125"/>
    </location>
</feature>
<evidence type="ECO:0000256" key="5">
    <source>
        <dbReference type="ARBA" id="ARBA00022806"/>
    </source>
</evidence>
<feature type="compositionally biased region" description="Low complexity" evidence="11">
    <location>
        <begin position="34"/>
        <end position="45"/>
    </location>
</feature>
<proteinExistence type="inferred from homology"/>
<dbReference type="Pfam" id="PF00270">
    <property type="entry name" value="DEAD"/>
    <property type="match status" value="1"/>
</dbReference>
<dbReference type="PANTHER" id="PTHR47959:SF24">
    <property type="entry name" value="ATP-DEPENDENT RNA HELICASE"/>
    <property type="match status" value="1"/>
</dbReference>
<dbReference type="PANTHER" id="PTHR47959">
    <property type="entry name" value="ATP-DEPENDENT RNA HELICASE RHLE-RELATED"/>
    <property type="match status" value="1"/>
</dbReference>
<dbReference type="GO" id="GO:0005634">
    <property type="term" value="C:nucleus"/>
    <property type="evidence" value="ECO:0007669"/>
    <property type="project" value="UniProtKB-SubCell"/>
</dbReference>
<dbReference type="GO" id="GO:0010467">
    <property type="term" value="P:gene expression"/>
    <property type="evidence" value="ECO:0007669"/>
    <property type="project" value="UniProtKB-ARBA"/>
</dbReference>
<organism evidence="15 16">
    <name type="scientific">Rhizoctonia solani</name>
    <dbReference type="NCBI Taxonomy" id="456999"/>
    <lineage>
        <taxon>Eukaryota</taxon>
        <taxon>Fungi</taxon>
        <taxon>Dikarya</taxon>
        <taxon>Basidiomycota</taxon>
        <taxon>Agaricomycotina</taxon>
        <taxon>Agaricomycetes</taxon>
        <taxon>Cantharellales</taxon>
        <taxon>Ceratobasidiaceae</taxon>
        <taxon>Rhizoctonia</taxon>
    </lineage>
</organism>
<protein>
    <recommendedName>
        <fullName evidence="17">ATP-dependent RNA helicase DBP8</fullName>
    </recommendedName>
</protein>
<dbReference type="InterPro" id="IPR011545">
    <property type="entry name" value="DEAD/DEAH_box_helicase_dom"/>
</dbReference>
<dbReference type="PROSITE" id="PS51195">
    <property type="entry name" value="Q_MOTIF"/>
    <property type="match status" value="1"/>
</dbReference>
<name>A0A8H3HK19_9AGAM</name>
<comment type="similarity">
    <text evidence="10">Belongs to the DEAD box helicase family.</text>
</comment>
<feature type="domain" description="Helicase C-terminal" evidence="13">
    <location>
        <begin position="373"/>
        <end position="516"/>
    </location>
</feature>
<gene>
    <name evidence="15" type="ORF">RDB_LOCUS153237</name>
</gene>
<evidence type="ECO:0008006" key="17">
    <source>
        <dbReference type="Google" id="ProtNLM"/>
    </source>
</evidence>
<keyword evidence="3 10" id="KW-0547">Nucleotide-binding</keyword>